<evidence type="ECO:0000256" key="1">
    <source>
        <dbReference type="SAM" id="MobiDB-lite"/>
    </source>
</evidence>
<sequence length="67" mass="7718">MAVKSPCVEICRFDGKTGLCIGCLRTREEIRGWNKMTDHRRHQVINEKSRRQAKLARVVPQHDSSPS</sequence>
<evidence type="ECO:0000313" key="2">
    <source>
        <dbReference type="EMBL" id="PEH41677.1"/>
    </source>
</evidence>
<dbReference type="InterPro" id="IPR010710">
    <property type="entry name" value="DUF1289"/>
</dbReference>
<protein>
    <submittedName>
        <fullName evidence="2">DUF1289 domain-containing protein</fullName>
    </submittedName>
</protein>
<dbReference type="Pfam" id="PF06945">
    <property type="entry name" value="DUF1289"/>
    <property type="match status" value="1"/>
</dbReference>
<dbReference type="PANTHER" id="PTHR35175">
    <property type="entry name" value="DUF1289 DOMAIN-CONTAINING PROTEIN"/>
    <property type="match status" value="1"/>
</dbReference>
<dbReference type="PANTHER" id="PTHR35175:SF2">
    <property type="entry name" value="DUF1289 DOMAIN-CONTAINING PROTEIN"/>
    <property type="match status" value="1"/>
</dbReference>
<dbReference type="Proteomes" id="UP000220629">
    <property type="component" value="Unassembled WGS sequence"/>
</dbReference>
<evidence type="ECO:0000313" key="3">
    <source>
        <dbReference type="Proteomes" id="UP000220629"/>
    </source>
</evidence>
<accession>A0A2A7SDE6</accession>
<gene>
    <name evidence="2" type="ORF">CRM94_05660</name>
</gene>
<name>A0A2A7SDE6_BURGA</name>
<feature type="region of interest" description="Disordered" evidence="1">
    <location>
        <begin position="45"/>
        <end position="67"/>
    </location>
</feature>
<comment type="caution">
    <text evidence="2">The sequence shown here is derived from an EMBL/GenBank/DDBJ whole genome shotgun (WGS) entry which is preliminary data.</text>
</comment>
<dbReference type="AlphaFoldDB" id="A0A2A7SDE6"/>
<dbReference type="EMBL" id="PDDY01000001">
    <property type="protein sequence ID" value="PEH41677.1"/>
    <property type="molecule type" value="Genomic_DNA"/>
</dbReference>
<reference evidence="3" key="1">
    <citation type="submission" date="2017-09" db="EMBL/GenBank/DDBJ databases">
        <title>FDA dAtabase for Regulatory Grade micrObial Sequences (FDA-ARGOS): Supporting development and validation of Infectious Disease Dx tests.</title>
        <authorList>
            <person name="Minogue T."/>
            <person name="Wolcott M."/>
            <person name="Wasieloski L."/>
            <person name="Aguilar W."/>
            <person name="Moore D."/>
            <person name="Tallon L."/>
            <person name="Sadzewicz L."/>
            <person name="Ott S."/>
            <person name="Zhao X."/>
            <person name="Nagaraj S."/>
            <person name="Vavikolanu K."/>
            <person name="Aluvathingal J."/>
            <person name="Nadendla S."/>
            <person name="Sichtig H."/>
        </authorList>
    </citation>
    <scope>NUCLEOTIDE SEQUENCE [LARGE SCALE GENOMIC DNA]</scope>
    <source>
        <strain evidence="3">FDAARGOS_390</strain>
    </source>
</reference>
<organism evidence="2 3">
    <name type="scientific">Burkholderia gladioli</name>
    <name type="common">Pseudomonas marginata</name>
    <name type="synonym">Phytomonas marginata</name>
    <dbReference type="NCBI Taxonomy" id="28095"/>
    <lineage>
        <taxon>Bacteria</taxon>
        <taxon>Pseudomonadati</taxon>
        <taxon>Pseudomonadota</taxon>
        <taxon>Betaproteobacteria</taxon>
        <taxon>Burkholderiales</taxon>
        <taxon>Burkholderiaceae</taxon>
        <taxon>Burkholderia</taxon>
    </lineage>
</organism>
<proteinExistence type="predicted"/>
<dbReference type="RefSeq" id="WP_096752535.1">
    <property type="nucleotide sequence ID" value="NZ_CADEPO010000032.1"/>
</dbReference>